<evidence type="ECO:0000256" key="1">
    <source>
        <dbReference type="SAM" id="MobiDB-lite"/>
    </source>
</evidence>
<evidence type="ECO:0000313" key="4">
    <source>
        <dbReference type="Proteomes" id="UP001500064"/>
    </source>
</evidence>
<protein>
    <recommendedName>
        <fullName evidence="5">GH18 domain-containing protein</fullName>
    </recommendedName>
</protein>
<sequence>MKRIHFRRRGWITIAVILAAAVTGSAGLAIANPTDDSGNAAACAQWDDVGTQGYQECLDNLAGTSGAAGFVAGGQASTSPSISATSLNAGGNPPFYFCRDKGRSATATTKPTKECKDTLVCLWQPDDGKYHCVDGKGTSVSPPGRICTTNPHFACADDVVIASLPAEAPSPTDSPTAASPGDGTPEQRTPASSASASSPSSTPTSATPTNSPTPTIAADDPVSQAVAAAQENKLRIWLESDLIGAWKAGPGSLKTAAEQLALYARQPGVVGVKFAYDLGLRGFSDADQINQFVTETSQALRAALPAGRRIAVDIVVPELGCGAHQACVTAMRKAYPQASLTAVERYVLSGDIDAVNVSAVFGNQYESFKIQPAAVINNVWLRLRQLSWETRMPGLDVGSREIGLAHSGDTRPRPVSCPTADPKADECDAKAAAQLVRERVDVPLRRGAKWVVLWTWEQTFDNQTWRLADRRQDTNGGHTNEVWKALRSRSLRVNITYNPSEPGAAVAEDVRTIAEVASAVFLFVPTSASAHNESLPSSSATPTR</sequence>
<organism evidence="3 4">
    <name type="scientific">Nonomuraea maheshkhaliensis</name>
    <dbReference type="NCBI Taxonomy" id="419590"/>
    <lineage>
        <taxon>Bacteria</taxon>
        <taxon>Bacillati</taxon>
        <taxon>Actinomycetota</taxon>
        <taxon>Actinomycetes</taxon>
        <taxon>Streptosporangiales</taxon>
        <taxon>Streptosporangiaceae</taxon>
        <taxon>Nonomuraea</taxon>
    </lineage>
</organism>
<feature type="chain" id="PRO_5046929992" description="GH18 domain-containing protein" evidence="2">
    <location>
        <begin position="32"/>
        <end position="544"/>
    </location>
</feature>
<evidence type="ECO:0000256" key="2">
    <source>
        <dbReference type="SAM" id="SignalP"/>
    </source>
</evidence>
<dbReference type="Proteomes" id="UP001500064">
    <property type="component" value="Unassembled WGS sequence"/>
</dbReference>
<evidence type="ECO:0000313" key="3">
    <source>
        <dbReference type="EMBL" id="GAA1624476.1"/>
    </source>
</evidence>
<comment type="caution">
    <text evidence="3">The sequence shown here is derived from an EMBL/GenBank/DDBJ whole genome shotgun (WGS) entry which is preliminary data.</text>
</comment>
<keyword evidence="2" id="KW-0732">Signal</keyword>
<evidence type="ECO:0008006" key="5">
    <source>
        <dbReference type="Google" id="ProtNLM"/>
    </source>
</evidence>
<accession>A0ABN2F0T9</accession>
<feature type="compositionally biased region" description="Low complexity" evidence="1">
    <location>
        <begin position="189"/>
        <end position="218"/>
    </location>
</feature>
<proteinExistence type="predicted"/>
<dbReference type="EMBL" id="BAAAMU010000011">
    <property type="protein sequence ID" value="GAA1624476.1"/>
    <property type="molecule type" value="Genomic_DNA"/>
</dbReference>
<name>A0ABN2F0T9_9ACTN</name>
<feature type="region of interest" description="Disordered" evidence="1">
    <location>
        <begin position="166"/>
        <end position="218"/>
    </location>
</feature>
<feature type="compositionally biased region" description="Low complexity" evidence="1">
    <location>
        <begin position="166"/>
        <end position="180"/>
    </location>
</feature>
<reference evidence="3 4" key="1">
    <citation type="journal article" date="2019" name="Int. J. Syst. Evol. Microbiol.">
        <title>The Global Catalogue of Microorganisms (GCM) 10K type strain sequencing project: providing services to taxonomists for standard genome sequencing and annotation.</title>
        <authorList>
            <consortium name="The Broad Institute Genomics Platform"/>
            <consortium name="The Broad Institute Genome Sequencing Center for Infectious Disease"/>
            <person name="Wu L."/>
            <person name="Ma J."/>
        </authorList>
    </citation>
    <scope>NUCLEOTIDE SEQUENCE [LARGE SCALE GENOMIC DNA]</scope>
    <source>
        <strain evidence="3 4">JCM 13929</strain>
    </source>
</reference>
<feature type="signal peptide" evidence="2">
    <location>
        <begin position="1"/>
        <end position="31"/>
    </location>
</feature>
<gene>
    <name evidence="3" type="ORF">GCM10009733_021440</name>
</gene>
<dbReference type="RefSeq" id="WP_346103625.1">
    <property type="nucleotide sequence ID" value="NZ_BAAAMU010000011.1"/>
</dbReference>
<keyword evidence="4" id="KW-1185">Reference proteome</keyword>